<reference evidence="4 5" key="1">
    <citation type="journal article" date="1998" name="Science">
        <title>Genome sequence of the nematode C. elegans: a platform for investigating biology.</title>
        <authorList>
            <consortium name="The C. elegans sequencing consortium"/>
            <person name="Sulson J.E."/>
            <person name="Waterston R."/>
        </authorList>
    </citation>
    <scope>NUCLEOTIDE SEQUENCE [LARGE SCALE GENOMIC DNA]</scope>
    <source>
        <strain evidence="4 5">Bristol N2</strain>
    </source>
</reference>
<dbReference type="CTD" id="185462"/>
<dbReference type="InterPro" id="IPR006583">
    <property type="entry name" value="PAN-3_domain"/>
</dbReference>
<accession>O45492</accession>
<sequence>MRLLVFFLKIAFLIKLAMPIEKMLLFYGKIVKFNKEAISITVTDLDSCVQNCFEESTFILAFWNSSGYCNLFGFSSFDEIREIESDEGDVGQYLAVKADLPNNTCPAFPFETDIKRPGNQTWKSGNGWTTRLCKAGWTLFSRPDSIFVCLKFFELKLGTNRTVALQTCVDNGAIMTGLATRSEVYWLTEFIVAPLQTGQWDGIWLNGMRDCSSNTNKTCQNFVWSDGYTIDTELLKPGFLWDPGYVNNQQDCLAVISSISDLKLNMVNCTSYDVAIGVACGYQFK</sequence>
<dbReference type="GeneID" id="185462"/>
<dbReference type="InterPro" id="IPR016186">
    <property type="entry name" value="C-type_lectin-like/link_sf"/>
</dbReference>
<dbReference type="PaxDb" id="6239-F38C2.6"/>
<dbReference type="SUPFAM" id="SSF56436">
    <property type="entry name" value="C-type lectin-like"/>
    <property type="match status" value="1"/>
</dbReference>
<dbReference type="SMR" id="O45492"/>
<feature type="chain" id="PRO_5004158340" evidence="1">
    <location>
        <begin position="20"/>
        <end position="285"/>
    </location>
</feature>
<dbReference type="PIR" id="T21962">
    <property type="entry name" value="T21962"/>
</dbReference>
<dbReference type="KEGG" id="cel:CELE_F38C2.6"/>
<dbReference type="PANTHER" id="PTHR47629">
    <property type="entry name" value="C-TYPE LECTIN-RELATED"/>
    <property type="match status" value="1"/>
</dbReference>
<dbReference type="OMA" id="EPNCHNY"/>
<dbReference type="Proteomes" id="UP000001940">
    <property type="component" value="Chromosome IV"/>
</dbReference>
<organism evidence="4 5">
    <name type="scientific">Caenorhabditis elegans</name>
    <dbReference type="NCBI Taxonomy" id="6239"/>
    <lineage>
        <taxon>Eukaryota</taxon>
        <taxon>Metazoa</taxon>
        <taxon>Ecdysozoa</taxon>
        <taxon>Nematoda</taxon>
        <taxon>Chromadorea</taxon>
        <taxon>Rhabditida</taxon>
        <taxon>Rhabditina</taxon>
        <taxon>Rhabditomorpha</taxon>
        <taxon>Rhabditoidea</taxon>
        <taxon>Rhabditidae</taxon>
        <taxon>Peloderinae</taxon>
        <taxon>Caenorhabditis</taxon>
    </lineage>
</organism>
<dbReference type="HOGENOM" id="CLU_078891_0_0_1"/>
<feature type="signal peptide" evidence="1">
    <location>
        <begin position="1"/>
        <end position="19"/>
    </location>
</feature>
<evidence type="ECO:0000259" key="2">
    <source>
        <dbReference type="SMART" id="SM00034"/>
    </source>
</evidence>
<dbReference type="OrthoDB" id="5841182at2759"/>
<evidence type="ECO:0000313" key="6">
    <source>
        <dbReference type="WormBase" id="F38C2.6"/>
    </source>
</evidence>
<evidence type="ECO:0000313" key="5">
    <source>
        <dbReference type="Proteomes" id="UP000001940"/>
    </source>
</evidence>
<dbReference type="InParanoid" id="O45492"/>
<dbReference type="PANTHER" id="PTHR47629:SF5">
    <property type="entry name" value="C-TYPE LECTIN-RELATED"/>
    <property type="match status" value="1"/>
</dbReference>
<dbReference type="Bgee" id="WBGene00009538">
    <property type="expression patterns" value="Expressed in adult organism"/>
</dbReference>
<proteinExistence type="predicted"/>
<dbReference type="eggNOG" id="KOG4297">
    <property type="taxonomic scope" value="Eukaryota"/>
</dbReference>
<protein>
    <submittedName>
        <fullName evidence="4">CW domain-containing protein</fullName>
    </submittedName>
</protein>
<dbReference type="CDD" id="cd00037">
    <property type="entry name" value="CLECT"/>
    <property type="match status" value="1"/>
</dbReference>
<feature type="domain" description="PAN-3" evidence="3">
    <location>
        <begin position="4"/>
        <end position="130"/>
    </location>
</feature>
<dbReference type="Gene3D" id="3.10.100.10">
    <property type="entry name" value="Mannose-Binding Protein A, subunit A"/>
    <property type="match status" value="1"/>
</dbReference>
<dbReference type="SMART" id="SM00034">
    <property type="entry name" value="CLECT"/>
    <property type="match status" value="1"/>
</dbReference>
<evidence type="ECO:0000256" key="1">
    <source>
        <dbReference type="SAM" id="SignalP"/>
    </source>
</evidence>
<dbReference type="InterPro" id="IPR001304">
    <property type="entry name" value="C-type_lectin-like"/>
</dbReference>
<dbReference type="EMBL" id="BX284604">
    <property type="protein sequence ID" value="CAB05192.1"/>
    <property type="molecule type" value="Genomic_DNA"/>
</dbReference>
<name>O45492_CAEEL</name>
<dbReference type="InterPro" id="IPR016187">
    <property type="entry name" value="CTDL_fold"/>
</dbReference>
<gene>
    <name evidence="4 6" type="primary">clec-191</name>
    <name evidence="4" type="ORF">CELE_F38C2.6</name>
    <name evidence="6" type="ORF">F38C2.6</name>
</gene>
<dbReference type="RefSeq" id="NP_502932.1">
    <property type="nucleotide sequence ID" value="NM_070531.1"/>
</dbReference>
<dbReference type="FunCoup" id="O45492">
    <property type="interactions" value="252"/>
</dbReference>
<evidence type="ECO:0000259" key="3">
    <source>
        <dbReference type="SMART" id="SM00605"/>
    </source>
</evidence>
<evidence type="ECO:0000313" key="4">
    <source>
        <dbReference type="EMBL" id="CAB05192.1"/>
    </source>
</evidence>
<dbReference type="SMART" id="SM00605">
    <property type="entry name" value="CW"/>
    <property type="match status" value="1"/>
</dbReference>
<dbReference type="STRING" id="6239.F38C2.6.1"/>
<keyword evidence="1" id="KW-0732">Signal</keyword>
<dbReference type="PhylomeDB" id="O45492"/>
<dbReference type="AlphaFoldDB" id="O45492"/>
<dbReference type="WormBase" id="F38C2.6">
    <property type="protein sequence ID" value="CE16005"/>
    <property type="gene ID" value="WBGene00009538"/>
    <property type="gene designation" value="clec-191"/>
</dbReference>
<dbReference type="AGR" id="WB:WBGene00009538"/>
<dbReference type="UCSC" id="F38C2.6">
    <property type="organism name" value="c. elegans"/>
</dbReference>
<dbReference type="Pfam" id="PF08277">
    <property type="entry name" value="PAN_3"/>
    <property type="match status" value="1"/>
</dbReference>
<keyword evidence="5" id="KW-1185">Reference proteome</keyword>
<feature type="domain" description="C-type lectin" evidence="2">
    <location>
        <begin position="133"/>
        <end position="281"/>
    </location>
</feature>